<proteinExistence type="inferred from homology"/>
<keyword evidence="3 5" id="KW-0808">Transferase</keyword>
<reference evidence="6" key="1">
    <citation type="submission" date="2016-10" db="EMBL/GenBank/DDBJ databases">
        <title>The complete genome sequence of the rumen bacterium Butyrivibrio hungatei MB2003.</title>
        <authorList>
            <person name="Palevich N."/>
            <person name="Kelly W.J."/>
            <person name="Leahy S.C."/>
            <person name="Altermann E."/>
            <person name="Rakonjac J."/>
            <person name="Attwood G.T."/>
        </authorList>
    </citation>
    <scope>NUCLEOTIDE SEQUENCE [LARGE SCALE GENOMIC DNA]</scope>
    <source>
        <strain evidence="6">MB2003</strain>
    </source>
</reference>
<evidence type="ECO:0000256" key="3">
    <source>
        <dbReference type="ARBA" id="ARBA00022679"/>
    </source>
</evidence>
<accession>A0A1D9P539</accession>
<evidence type="ECO:0000259" key="4">
    <source>
        <dbReference type="Pfam" id="PF00535"/>
    </source>
</evidence>
<name>A0A1D9P539_9FIRM</name>
<dbReference type="Proteomes" id="UP000179284">
    <property type="component" value="Chromosome I"/>
</dbReference>
<dbReference type="InterPro" id="IPR029044">
    <property type="entry name" value="Nucleotide-diphossugar_trans"/>
</dbReference>
<dbReference type="InterPro" id="IPR001173">
    <property type="entry name" value="Glyco_trans_2-like"/>
</dbReference>
<protein>
    <submittedName>
        <fullName evidence="5">Glycosyl transferase GT2 family</fullName>
    </submittedName>
</protein>
<sequence length="235" mass="26412">MKKTIIVMPVANEGDTMASLLDRILALPCDNLLVYPVVDDYSTDNTADIIRSYESTGRVKCIYYKESRGVISCYLEGFRRAMADGAERIIEMDGGGSHKPEEIPQFIEKLDEGYDCVWGSRFTTGGGTDHQPMYRRFLSSGGTILSNAVLGTKLKDMTSGFEAFQVDVLKNMDLDAFLSTGHMYQTEMRYYCRNYTTVEVPIHYTGSTSSLKMKSVTEALKILFMLKENEKKVMG</sequence>
<dbReference type="AlphaFoldDB" id="A0A1D9P539"/>
<evidence type="ECO:0000313" key="5">
    <source>
        <dbReference type="EMBL" id="AOZ97708.1"/>
    </source>
</evidence>
<keyword evidence="2" id="KW-0328">Glycosyltransferase</keyword>
<dbReference type="GO" id="GO:0009247">
    <property type="term" value="P:glycolipid biosynthetic process"/>
    <property type="evidence" value="ECO:0007669"/>
    <property type="project" value="TreeGrafter"/>
</dbReference>
<organism evidence="5 6">
    <name type="scientific">Butyrivibrio hungatei</name>
    <dbReference type="NCBI Taxonomy" id="185008"/>
    <lineage>
        <taxon>Bacteria</taxon>
        <taxon>Bacillati</taxon>
        <taxon>Bacillota</taxon>
        <taxon>Clostridia</taxon>
        <taxon>Lachnospirales</taxon>
        <taxon>Lachnospiraceae</taxon>
        <taxon>Butyrivibrio</taxon>
    </lineage>
</organism>
<evidence type="ECO:0000313" key="6">
    <source>
        <dbReference type="Proteomes" id="UP000179284"/>
    </source>
</evidence>
<dbReference type="OrthoDB" id="9810303at2"/>
<dbReference type="GO" id="GO:0016020">
    <property type="term" value="C:membrane"/>
    <property type="evidence" value="ECO:0007669"/>
    <property type="project" value="GOC"/>
</dbReference>
<gene>
    <name evidence="5" type="ORF">bhn_I2676</name>
</gene>
<feature type="domain" description="Glycosyltransferase 2-like" evidence="4">
    <location>
        <begin position="6"/>
        <end position="171"/>
    </location>
</feature>
<dbReference type="Gene3D" id="3.90.550.10">
    <property type="entry name" value="Spore Coat Polysaccharide Biosynthesis Protein SpsA, Chain A"/>
    <property type="match status" value="1"/>
</dbReference>
<evidence type="ECO:0000256" key="1">
    <source>
        <dbReference type="ARBA" id="ARBA00006739"/>
    </source>
</evidence>
<dbReference type="PANTHER" id="PTHR43398">
    <property type="entry name" value="DOLICHOL-PHOSPHATE MANNOSYLTRANSFERASE SUBUNIT 1"/>
    <property type="match status" value="1"/>
</dbReference>
<dbReference type="KEGG" id="bhu:bhn_I2676"/>
<dbReference type="EMBL" id="CP017831">
    <property type="protein sequence ID" value="AOZ97708.1"/>
    <property type="molecule type" value="Genomic_DNA"/>
</dbReference>
<dbReference type="RefSeq" id="WP_071177556.1">
    <property type="nucleotide sequence ID" value="NZ_CP017831.1"/>
</dbReference>
<dbReference type="Pfam" id="PF00535">
    <property type="entry name" value="Glycos_transf_2"/>
    <property type="match status" value="1"/>
</dbReference>
<dbReference type="GO" id="GO:0004582">
    <property type="term" value="F:dolichyl-phosphate beta-D-mannosyltransferase activity"/>
    <property type="evidence" value="ECO:0007669"/>
    <property type="project" value="InterPro"/>
</dbReference>
<dbReference type="SUPFAM" id="SSF53448">
    <property type="entry name" value="Nucleotide-diphospho-sugar transferases"/>
    <property type="match status" value="1"/>
</dbReference>
<evidence type="ECO:0000256" key="2">
    <source>
        <dbReference type="ARBA" id="ARBA00022676"/>
    </source>
</evidence>
<keyword evidence="6" id="KW-1185">Reference proteome</keyword>
<dbReference type="InterPro" id="IPR039528">
    <property type="entry name" value="DPM1-like"/>
</dbReference>
<dbReference type="PANTHER" id="PTHR43398:SF1">
    <property type="entry name" value="DOLICHOL-PHOSPHATE MANNOSYLTRANSFERASE SUBUNIT 1"/>
    <property type="match status" value="1"/>
</dbReference>
<comment type="similarity">
    <text evidence="1">Belongs to the glycosyltransferase 2 family.</text>
</comment>